<dbReference type="InterPro" id="IPR011032">
    <property type="entry name" value="GroES-like_sf"/>
</dbReference>
<gene>
    <name evidence="2" type="ORF">IE81DRAFT_319605</name>
</gene>
<dbReference type="InterPro" id="IPR013149">
    <property type="entry name" value="ADH-like_C"/>
</dbReference>
<dbReference type="GO" id="GO:0016651">
    <property type="term" value="F:oxidoreductase activity, acting on NAD(P)H"/>
    <property type="evidence" value="ECO:0007669"/>
    <property type="project" value="InterPro"/>
</dbReference>
<dbReference type="Pfam" id="PF08240">
    <property type="entry name" value="ADH_N"/>
    <property type="match status" value="1"/>
</dbReference>
<dbReference type="RefSeq" id="XP_025372928.1">
    <property type="nucleotide sequence ID" value="XM_025512770.1"/>
</dbReference>
<dbReference type="Pfam" id="PF00107">
    <property type="entry name" value="ADH_zinc_N"/>
    <property type="match status" value="1"/>
</dbReference>
<evidence type="ECO:0000259" key="1">
    <source>
        <dbReference type="SMART" id="SM00829"/>
    </source>
</evidence>
<dbReference type="GeneID" id="37034640"/>
<dbReference type="Proteomes" id="UP000245783">
    <property type="component" value="Unassembled WGS sequence"/>
</dbReference>
<dbReference type="Gene3D" id="3.90.180.10">
    <property type="entry name" value="Medium-chain alcohol dehydrogenases, catalytic domain"/>
    <property type="match status" value="1"/>
</dbReference>
<dbReference type="InterPro" id="IPR036291">
    <property type="entry name" value="NAD(P)-bd_dom_sf"/>
</dbReference>
<feature type="domain" description="Enoyl reductase (ER)" evidence="1">
    <location>
        <begin position="4"/>
        <end position="337"/>
    </location>
</feature>
<sequence length="380" mass="40712">MSDHTMRGLTIAEEAGKIDVRNDLLTPKPGPGQLRVAIEFAAQNPPDAYALVPEQSKDYRSRDHVLGSDFAGTIVESNAALPGAAIGSRVCGWVPGDTTTTGTFAEYTVCDAALTVKPPDHLPLDQLAAFSFSFFTALHALGSQAGLQLDLERLGEEHARAEQSPILVWGAGTACGQYAIQILRVAGYQSIAIAGSKSLDSLRRLGATYAFGREDEASTVQQIRAQWPHLEKALDCHASPETVDACLRCFAADQKGERQVHKLLPSLPSGHGRGDVRQTFALIHALLGRPVPLLAMLGDEYPSADVFASDRRLAERWASYDQGHLHRLLSSGKIIVLPAKTWPLDGKTGEQGLAGAKEALLSMYAGHTPSGKVVHRLGDA</sequence>
<keyword evidence="3" id="KW-1185">Reference proteome</keyword>
<reference evidence="2 3" key="1">
    <citation type="journal article" date="2018" name="Mol. Biol. Evol.">
        <title>Broad Genomic Sampling Reveals a Smut Pathogenic Ancestry of the Fungal Clade Ustilaginomycotina.</title>
        <authorList>
            <person name="Kijpornyongpan T."/>
            <person name="Mondo S.J."/>
            <person name="Barry K."/>
            <person name="Sandor L."/>
            <person name="Lee J."/>
            <person name="Lipzen A."/>
            <person name="Pangilinan J."/>
            <person name="LaButti K."/>
            <person name="Hainaut M."/>
            <person name="Henrissat B."/>
            <person name="Grigoriev I.V."/>
            <person name="Spatafora J.W."/>
            <person name="Aime M.C."/>
        </authorList>
    </citation>
    <scope>NUCLEOTIDE SEQUENCE [LARGE SCALE GENOMIC DNA]</scope>
    <source>
        <strain evidence="2 3">MCA 4658</strain>
    </source>
</reference>
<dbReference type="Gene3D" id="3.40.50.720">
    <property type="entry name" value="NAD(P)-binding Rossmann-like Domain"/>
    <property type="match status" value="1"/>
</dbReference>
<name>A0A316W9M9_9BASI</name>
<dbReference type="OrthoDB" id="10257049at2759"/>
<dbReference type="InParanoid" id="A0A316W9M9"/>
<dbReference type="PANTHER" id="PTHR45348">
    <property type="entry name" value="HYPOTHETICAL OXIDOREDUCTASE (EUROFUNG)"/>
    <property type="match status" value="1"/>
</dbReference>
<accession>A0A316W9M9</accession>
<dbReference type="PANTHER" id="PTHR45348:SF3">
    <property type="entry name" value="ENOYL REDUCTASE (ER) DOMAIN-CONTAINING PROTEIN"/>
    <property type="match status" value="1"/>
</dbReference>
<dbReference type="EMBL" id="KZ819353">
    <property type="protein sequence ID" value="PWN45768.1"/>
    <property type="molecule type" value="Genomic_DNA"/>
</dbReference>
<dbReference type="SUPFAM" id="SSF51735">
    <property type="entry name" value="NAD(P)-binding Rossmann-fold domains"/>
    <property type="match status" value="1"/>
</dbReference>
<evidence type="ECO:0000313" key="2">
    <source>
        <dbReference type="EMBL" id="PWN45768.1"/>
    </source>
</evidence>
<dbReference type="InterPro" id="IPR047122">
    <property type="entry name" value="Trans-enoyl_RdTase-like"/>
</dbReference>
<dbReference type="STRING" id="1522189.A0A316W9M9"/>
<evidence type="ECO:0000313" key="3">
    <source>
        <dbReference type="Proteomes" id="UP000245783"/>
    </source>
</evidence>
<dbReference type="SMART" id="SM00829">
    <property type="entry name" value="PKS_ER"/>
    <property type="match status" value="1"/>
</dbReference>
<dbReference type="InterPro" id="IPR020843">
    <property type="entry name" value="ER"/>
</dbReference>
<dbReference type="InterPro" id="IPR013154">
    <property type="entry name" value="ADH-like_N"/>
</dbReference>
<organism evidence="2 3">
    <name type="scientific">Ceraceosorus guamensis</name>
    <dbReference type="NCBI Taxonomy" id="1522189"/>
    <lineage>
        <taxon>Eukaryota</taxon>
        <taxon>Fungi</taxon>
        <taxon>Dikarya</taxon>
        <taxon>Basidiomycota</taxon>
        <taxon>Ustilaginomycotina</taxon>
        <taxon>Exobasidiomycetes</taxon>
        <taxon>Ceraceosorales</taxon>
        <taxon>Ceraceosoraceae</taxon>
        <taxon>Ceraceosorus</taxon>
    </lineage>
</organism>
<protein>
    <submittedName>
        <fullName evidence="2">GroES-like protein</fullName>
    </submittedName>
</protein>
<dbReference type="SUPFAM" id="SSF50129">
    <property type="entry name" value="GroES-like"/>
    <property type="match status" value="1"/>
</dbReference>
<dbReference type="AlphaFoldDB" id="A0A316W9M9"/>
<proteinExistence type="predicted"/>